<dbReference type="GO" id="GO:0005840">
    <property type="term" value="C:ribosome"/>
    <property type="evidence" value="ECO:0007669"/>
    <property type="project" value="UniProtKB-KW"/>
</dbReference>
<dbReference type="GO" id="GO:0006412">
    <property type="term" value="P:translation"/>
    <property type="evidence" value="ECO:0007669"/>
    <property type="project" value="UniProtKB-UniRule"/>
</dbReference>
<dbReference type="GO" id="GO:0005737">
    <property type="term" value="C:cytoplasm"/>
    <property type="evidence" value="ECO:0007669"/>
    <property type="project" value="UniProtKB-ARBA"/>
</dbReference>
<keyword evidence="2 4" id="KW-0689">Ribosomal protein</keyword>
<sequence length="101" mass="10964">MYAIIATGGKQYKVSEGDVINVELLKADVGSTVSLEVLMLNKDGEIIAGDAVKSASVDAEVTATGKGKKINIFTYKAKKNIRKRQGHRQPYTQLKILNIKA</sequence>
<evidence type="ECO:0000313" key="6">
    <source>
        <dbReference type="EMBL" id="MBO8424164.1"/>
    </source>
</evidence>
<keyword evidence="3 4" id="KW-0687">Ribonucleoprotein</keyword>
<evidence type="ECO:0000256" key="5">
    <source>
        <dbReference type="RuleBase" id="RU000562"/>
    </source>
</evidence>
<dbReference type="HAMAP" id="MF_01363">
    <property type="entry name" value="Ribosomal_bL21"/>
    <property type="match status" value="1"/>
</dbReference>
<dbReference type="InterPro" id="IPR036164">
    <property type="entry name" value="bL21-like_sf"/>
</dbReference>
<evidence type="ECO:0000256" key="1">
    <source>
        <dbReference type="ARBA" id="ARBA00008563"/>
    </source>
</evidence>
<reference evidence="6" key="1">
    <citation type="submission" date="2020-10" db="EMBL/GenBank/DDBJ databases">
        <authorList>
            <person name="Gilroy R."/>
        </authorList>
    </citation>
    <scope>NUCLEOTIDE SEQUENCE</scope>
    <source>
        <strain evidence="6">517</strain>
    </source>
</reference>
<evidence type="ECO:0000256" key="2">
    <source>
        <dbReference type="ARBA" id="ARBA00022980"/>
    </source>
</evidence>
<dbReference type="GO" id="GO:0003735">
    <property type="term" value="F:structural constituent of ribosome"/>
    <property type="evidence" value="ECO:0007669"/>
    <property type="project" value="InterPro"/>
</dbReference>
<dbReference type="PANTHER" id="PTHR21349">
    <property type="entry name" value="50S RIBOSOMAL PROTEIN L21"/>
    <property type="match status" value="1"/>
</dbReference>
<protein>
    <recommendedName>
        <fullName evidence="4">Large ribosomal subunit protein bL21</fullName>
    </recommendedName>
</protein>
<dbReference type="Pfam" id="PF00829">
    <property type="entry name" value="Ribosomal_L21p"/>
    <property type="match status" value="1"/>
</dbReference>
<dbReference type="PANTHER" id="PTHR21349:SF0">
    <property type="entry name" value="LARGE RIBOSOMAL SUBUNIT PROTEIN BL21M"/>
    <property type="match status" value="1"/>
</dbReference>
<dbReference type="SUPFAM" id="SSF141091">
    <property type="entry name" value="L21p-like"/>
    <property type="match status" value="1"/>
</dbReference>
<comment type="subunit">
    <text evidence="4">Part of the 50S ribosomal subunit. Contacts protein L20.</text>
</comment>
<organism evidence="6 7">
    <name type="scientific">Candidatus Stercoripulliclostridium pullicola</name>
    <dbReference type="NCBI Taxonomy" id="2840953"/>
    <lineage>
        <taxon>Bacteria</taxon>
        <taxon>Bacillati</taxon>
        <taxon>Bacillota</taxon>
        <taxon>Clostridia</taxon>
        <taxon>Eubacteriales</taxon>
        <taxon>Candidatus Stercoripulliclostridium</taxon>
    </lineage>
</organism>
<comment type="caution">
    <text evidence="6">The sequence shown here is derived from an EMBL/GenBank/DDBJ whole genome shotgun (WGS) entry which is preliminary data.</text>
</comment>
<comment type="function">
    <text evidence="4 5">This protein binds to 23S rRNA in the presence of protein L20.</text>
</comment>
<dbReference type="InterPro" id="IPR001787">
    <property type="entry name" value="Ribosomal_bL21"/>
</dbReference>
<evidence type="ECO:0000256" key="3">
    <source>
        <dbReference type="ARBA" id="ARBA00023274"/>
    </source>
</evidence>
<evidence type="ECO:0000256" key="4">
    <source>
        <dbReference type="HAMAP-Rule" id="MF_01363"/>
    </source>
</evidence>
<dbReference type="EMBL" id="JADINF010000103">
    <property type="protein sequence ID" value="MBO8424164.1"/>
    <property type="molecule type" value="Genomic_DNA"/>
</dbReference>
<keyword evidence="4 5" id="KW-0699">rRNA-binding</keyword>
<dbReference type="GO" id="GO:1990904">
    <property type="term" value="C:ribonucleoprotein complex"/>
    <property type="evidence" value="ECO:0007669"/>
    <property type="project" value="UniProtKB-KW"/>
</dbReference>
<gene>
    <name evidence="4 6" type="primary">rplU</name>
    <name evidence="6" type="ORF">IAB16_04025</name>
</gene>
<reference evidence="6" key="2">
    <citation type="journal article" date="2021" name="PeerJ">
        <title>Extensive microbial diversity within the chicken gut microbiome revealed by metagenomics and culture.</title>
        <authorList>
            <person name="Gilroy R."/>
            <person name="Ravi A."/>
            <person name="Getino M."/>
            <person name="Pursley I."/>
            <person name="Horton D.L."/>
            <person name="Alikhan N.F."/>
            <person name="Baker D."/>
            <person name="Gharbi K."/>
            <person name="Hall N."/>
            <person name="Watson M."/>
            <person name="Adriaenssens E.M."/>
            <person name="Foster-Nyarko E."/>
            <person name="Jarju S."/>
            <person name="Secka A."/>
            <person name="Antonio M."/>
            <person name="Oren A."/>
            <person name="Chaudhuri R.R."/>
            <person name="La Ragione R."/>
            <person name="Hildebrand F."/>
            <person name="Pallen M.J."/>
        </authorList>
    </citation>
    <scope>NUCLEOTIDE SEQUENCE</scope>
    <source>
        <strain evidence="6">517</strain>
    </source>
</reference>
<keyword evidence="4 5" id="KW-0694">RNA-binding</keyword>
<dbReference type="InterPro" id="IPR028909">
    <property type="entry name" value="bL21-like"/>
</dbReference>
<dbReference type="AlphaFoldDB" id="A0A940ICL1"/>
<evidence type="ECO:0000313" key="7">
    <source>
        <dbReference type="Proteomes" id="UP000727857"/>
    </source>
</evidence>
<dbReference type="NCBIfam" id="TIGR00061">
    <property type="entry name" value="L21"/>
    <property type="match status" value="1"/>
</dbReference>
<comment type="similarity">
    <text evidence="1 4 5">Belongs to the bacterial ribosomal protein bL21 family.</text>
</comment>
<accession>A0A940ICL1</accession>
<name>A0A940ICL1_9FIRM</name>
<dbReference type="Proteomes" id="UP000727857">
    <property type="component" value="Unassembled WGS sequence"/>
</dbReference>
<proteinExistence type="inferred from homology"/>
<dbReference type="GO" id="GO:0019843">
    <property type="term" value="F:rRNA binding"/>
    <property type="evidence" value="ECO:0007669"/>
    <property type="project" value="UniProtKB-UniRule"/>
</dbReference>